<evidence type="ECO:0000313" key="6">
    <source>
        <dbReference type="Proteomes" id="UP000062833"/>
    </source>
</evidence>
<accession>A0A0M5LY29</accession>
<feature type="domain" description="AMP-dependent synthetase/ligase" evidence="3">
    <location>
        <begin position="14"/>
        <end position="381"/>
    </location>
</feature>
<dbReference type="Proteomes" id="UP000062833">
    <property type="component" value="Chromosome"/>
</dbReference>
<dbReference type="EMBL" id="CP012677">
    <property type="protein sequence ID" value="ALE93850.1"/>
    <property type="molecule type" value="Genomic_DNA"/>
</dbReference>
<gene>
    <name evidence="5" type="ORF">AOC05_00395</name>
</gene>
<protein>
    <recommendedName>
        <fullName evidence="7">Fatty-acyl-CoA synthase</fullName>
    </recommendedName>
</protein>
<evidence type="ECO:0000256" key="2">
    <source>
        <dbReference type="ARBA" id="ARBA00022598"/>
    </source>
</evidence>
<evidence type="ECO:0000259" key="4">
    <source>
        <dbReference type="Pfam" id="PF13193"/>
    </source>
</evidence>
<dbReference type="RefSeq" id="WP_154604931.1">
    <property type="nucleotide sequence ID" value="NZ_CP012677.1"/>
</dbReference>
<dbReference type="Gene3D" id="3.30.300.30">
    <property type="match status" value="1"/>
</dbReference>
<dbReference type="Pfam" id="PF00501">
    <property type="entry name" value="AMP-binding"/>
    <property type="match status" value="1"/>
</dbReference>
<dbReference type="InterPro" id="IPR020845">
    <property type="entry name" value="AMP-binding_CS"/>
</dbReference>
<keyword evidence="6" id="KW-1185">Reference proteome</keyword>
<dbReference type="PANTHER" id="PTHR43201">
    <property type="entry name" value="ACYL-COA SYNTHETASE"/>
    <property type="match status" value="1"/>
</dbReference>
<dbReference type="Gene3D" id="3.40.50.12780">
    <property type="entry name" value="N-terminal domain of ligase-like"/>
    <property type="match status" value="1"/>
</dbReference>
<dbReference type="PATRIC" id="fig|656366.3.peg.80"/>
<dbReference type="PANTHER" id="PTHR43201:SF5">
    <property type="entry name" value="MEDIUM-CHAIN ACYL-COA LIGASE ACSF2, MITOCHONDRIAL"/>
    <property type="match status" value="1"/>
</dbReference>
<evidence type="ECO:0008006" key="7">
    <source>
        <dbReference type="Google" id="ProtNLM"/>
    </source>
</evidence>
<dbReference type="InterPro" id="IPR000873">
    <property type="entry name" value="AMP-dep_synth/lig_dom"/>
</dbReference>
<proteinExistence type="inferred from homology"/>
<dbReference type="OrthoDB" id="9803968at2"/>
<dbReference type="AlphaFoldDB" id="A0A0M5LY29"/>
<sequence length="530" mass="57910">MEPTIIYRQILQAAGRHDADRPALSLEDSETWSYRELSEQTHRFANGLLSLGVKPGDRVGLLLANSLEYWAIYLAIGRIGAITVRLNWRLTSEELDYAIADSGCAVLFAHDRFSQPLAFLADVQSAPTVVTVGYEGLAHKPENWDGVPSVVDGSMFVDCSEPHVALPASEDPCMIMYTSGTTGRPKGAVWTHSNTMWFAAMQIMRWGYTSETVTMSTGPLFHVGSMEDHMLPTLLAGGHAVITSSGSFSLDKVTRLIEHHGVNNALIYPFMIYALVTGNDIPAERLRSMKVMTTGGSPILPWAVTAVKEKFPQIRLEQVYGLTEGGGISTVMSADDLDVHPGSVGTPLPLTEVRIGATDQPFSESIGEIWVRSPSVSPEYWGKPEETAATFVDGWCHTGDLGKITRDGYLYITGRTKDMIISGGENIYPAELEAILSDMPGIKEVAIIGVSDAVYQETVCAVVVLDGTSVVSHADVISYSRTRLAGYKRPRHVVFELELPRTDSGKIRKNVLLEKFNHLGTSFEASNQIN</sequence>
<evidence type="ECO:0000313" key="5">
    <source>
        <dbReference type="EMBL" id="ALE93850.1"/>
    </source>
</evidence>
<dbReference type="InterPro" id="IPR042099">
    <property type="entry name" value="ANL_N_sf"/>
</dbReference>
<dbReference type="PROSITE" id="PS00455">
    <property type="entry name" value="AMP_BINDING"/>
    <property type="match status" value="1"/>
</dbReference>
<name>A0A0M5LY29_9MICC</name>
<organism evidence="5 6">
    <name type="scientific">Arthrobacter alpinus</name>
    <dbReference type="NCBI Taxonomy" id="656366"/>
    <lineage>
        <taxon>Bacteria</taxon>
        <taxon>Bacillati</taxon>
        <taxon>Actinomycetota</taxon>
        <taxon>Actinomycetes</taxon>
        <taxon>Micrococcales</taxon>
        <taxon>Micrococcaceae</taxon>
        <taxon>Arthrobacter</taxon>
    </lineage>
</organism>
<reference evidence="6" key="1">
    <citation type="submission" date="2015-09" db="EMBL/GenBank/DDBJ databases">
        <title>Complete genome of Arthrobacter alpinus strain R3.8.</title>
        <authorList>
            <person name="See-Too W.S."/>
            <person name="Chan K.G."/>
        </authorList>
    </citation>
    <scope>NUCLEOTIDE SEQUENCE [LARGE SCALE GENOMIC DNA]</scope>
    <source>
        <strain evidence="6">R3.8</strain>
    </source>
</reference>
<feature type="domain" description="AMP-binding enzyme C-terminal" evidence="4">
    <location>
        <begin position="431"/>
        <end position="506"/>
    </location>
</feature>
<comment type="similarity">
    <text evidence="1">Belongs to the ATP-dependent AMP-binding enzyme family.</text>
</comment>
<dbReference type="InterPro" id="IPR025110">
    <property type="entry name" value="AMP-bd_C"/>
</dbReference>
<dbReference type="InterPro" id="IPR045851">
    <property type="entry name" value="AMP-bd_C_sf"/>
</dbReference>
<dbReference type="GO" id="GO:0031956">
    <property type="term" value="F:medium-chain fatty acid-CoA ligase activity"/>
    <property type="evidence" value="ECO:0007669"/>
    <property type="project" value="TreeGrafter"/>
</dbReference>
<dbReference type="KEGG" id="aaq:AOC05_00395"/>
<evidence type="ECO:0000259" key="3">
    <source>
        <dbReference type="Pfam" id="PF00501"/>
    </source>
</evidence>
<dbReference type="GO" id="GO:0006631">
    <property type="term" value="P:fatty acid metabolic process"/>
    <property type="evidence" value="ECO:0007669"/>
    <property type="project" value="TreeGrafter"/>
</dbReference>
<dbReference type="Pfam" id="PF13193">
    <property type="entry name" value="AMP-binding_C"/>
    <property type="match status" value="1"/>
</dbReference>
<dbReference type="SUPFAM" id="SSF56801">
    <property type="entry name" value="Acetyl-CoA synthetase-like"/>
    <property type="match status" value="1"/>
</dbReference>
<evidence type="ECO:0000256" key="1">
    <source>
        <dbReference type="ARBA" id="ARBA00006432"/>
    </source>
</evidence>
<keyword evidence="2" id="KW-0436">Ligase</keyword>